<dbReference type="EMBL" id="JABWDY010003580">
    <property type="protein sequence ID" value="KAF5205843.1"/>
    <property type="molecule type" value="Genomic_DNA"/>
</dbReference>
<dbReference type="GO" id="GO:0005685">
    <property type="term" value="C:U1 snRNP"/>
    <property type="evidence" value="ECO:0007669"/>
    <property type="project" value="TreeGrafter"/>
</dbReference>
<dbReference type="SMART" id="SM00441">
    <property type="entry name" value="FF"/>
    <property type="match status" value="2"/>
</dbReference>
<dbReference type="PROSITE" id="PS01159">
    <property type="entry name" value="WW_DOMAIN_1"/>
    <property type="match status" value="2"/>
</dbReference>
<gene>
    <name evidence="12" type="ORF">FRX31_004570</name>
</gene>
<dbReference type="SUPFAM" id="SSF81698">
    <property type="entry name" value="FF domain"/>
    <property type="match status" value="2"/>
</dbReference>
<feature type="domain" description="WW" evidence="10">
    <location>
        <begin position="240"/>
        <end position="273"/>
    </location>
</feature>
<keyword evidence="4" id="KW-0508">mRNA splicing</keyword>
<dbReference type="SUPFAM" id="SSF51045">
    <property type="entry name" value="WW domain"/>
    <property type="match status" value="2"/>
</dbReference>
<dbReference type="Proteomes" id="UP000554482">
    <property type="component" value="Unassembled WGS sequence"/>
</dbReference>
<evidence type="ECO:0000313" key="12">
    <source>
        <dbReference type="EMBL" id="KAF5205843.1"/>
    </source>
</evidence>
<dbReference type="PROSITE" id="PS51676">
    <property type="entry name" value="FF"/>
    <property type="match status" value="2"/>
</dbReference>
<dbReference type="SMART" id="SM00456">
    <property type="entry name" value="WW"/>
    <property type="match status" value="2"/>
</dbReference>
<dbReference type="PANTHER" id="PTHR11864">
    <property type="entry name" value="PRE-MRNA-PROCESSING PROTEIN PRP40"/>
    <property type="match status" value="1"/>
</dbReference>
<comment type="caution">
    <text evidence="12">The sequence shown here is derived from an EMBL/GenBank/DDBJ whole genome shotgun (WGS) entry which is preliminary data.</text>
</comment>
<evidence type="ECO:0000256" key="1">
    <source>
        <dbReference type="ARBA" id="ARBA00004123"/>
    </source>
</evidence>
<dbReference type="InterPro" id="IPR036020">
    <property type="entry name" value="WW_dom_sf"/>
</dbReference>
<feature type="compositionally biased region" description="Polar residues" evidence="9">
    <location>
        <begin position="117"/>
        <end position="132"/>
    </location>
</feature>
<organism evidence="12 13">
    <name type="scientific">Thalictrum thalictroides</name>
    <name type="common">Rue-anemone</name>
    <name type="synonym">Anemone thalictroides</name>
    <dbReference type="NCBI Taxonomy" id="46969"/>
    <lineage>
        <taxon>Eukaryota</taxon>
        <taxon>Viridiplantae</taxon>
        <taxon>Streptophyta</taxon>
        <taxon>Embryophyta</taxon>
        <taxon>Tracheophyta</taxon>
        <taxon>Spermatophyta</taxon>
        <taxon>Magnoliopsida</taxon>
        <taxon>Ranunculales</taxon>
        <taxon>Ranunculaceae</taxon>
        <taxon>Thalictroideae</taxon>
        <taxon>Thalictrum</taxon>
    </lineage>
</organism>
<feature type="compositionally biased region" description="Low complexity" evidence="9">
    <location>
        <begin position="160"/>
        <end position="174"/>
    </location>
</feature>
<evidence type="ECO:0000259" key="11">
    <source>
        <dbReference type="PROSITE" id="PS51676"/>
    </source>
</evidence>
<dbReference type="OrthoDB" id="187617at2759"/>
<feature type="domain" description="WW" evidence="10">
    <location>
        <begin position="205"/>
        <end position="232"/>
    </location>
</feature>
<dbReference type="Gene3D" id="2.20.70.10">
    <property type="match status" value="2"/>
</dbReference>
<evidence type="ECO:0000256" key="4">
    <source>
        <dbReference type="ARBA" id="ARBA00023187"/>
    </source>
</evidence>
<dbReference type="Pfam" id="PF00397">
    <property type="entry name" value="WW"/>
    <property type="match status" value="2"/>
</dbReference>
<evidence type="ECO:0000256" key="5">
    <source>
        <dbReference type="ARBA" id="ARBA00023242"/>
    </source>
</evidence>
<comment type="subcellular location">
    <subcellularLocation>
        <location evidence="1">Nucleus</location>
    </subcellularLocation>
</comment>
<feature type="region of interest" description="Disordered" evidence="9">
    <location>
        <begin position="1"/>
        <end position="34"/>
    </location>
</feature>
<dbReference type="GO" id="GO:0003723">
    <property type="term" value="F:RNA binding"/>
    <property type="evidence" value="ECO:0007669"/>
    <property type="project" value="TreeGrafter"/>
</dbReference>
<keyword evidence="5" id="KW-0539">Nucleus</keyword>
<evidence type="ECO:0000256" key="9">
    <source>
        <dbReference type="SAM" id="MobiDB-lite"/>
    </source>
</evidence>
<dbReference type="GO" id="GO:0045292">
    <property type="term" value="P:mRNA cis splicing, via spliceosome"/>
    <property type="evidence" value="ECO:0007669"/>
    <property type="project" value="InterPro"/>
</dbReference>
<dbReference type="Gene3D" id="1.10.10.440">
    <property type="entry name" value="FF domain"/>
    <property type="match status" value="2"/>
</dbReference>
<evidence type="ECO:0000256" key="3">
    <source>
        <dbReference type="ARBA" id="ARBA00022737"/>
    </source>
</evidence>
<dbReference type="FunFam" id="1.10.10.440:FF:000013">
    <property type="entry name" value="pre-mRNA-processing protein 40A isoform X1"/>
    <property type="match status" value="1"/>
</dbReference>
<name>A0A7J6X8U0_THATH</name>
<evidence type="ECO:0000313" key="13">
    <source>
        <dbReference type="Proteomes" id="UP000554482"/>
    </source>
</evidence>
<evidence type="ECO:0000259" key="10">
    <source>
        <dbReference type="PROSITE" id="PS50020"/>
    </source>
</evidence>
<dbReference type="InterPro" id="IPR036517">
    <property type="entry name" value="FF_domain_sf"/>
</dbReference>
<evidence type="ECO:0000256" key="8">
    <source>
        <dbReference type="ARBA" id="ARBA00064817"/>
    </source>
</evidence>
<dbReference type="AlphaFoldDB" id="A0A7J6X8U0"/>
<accession>A0A7J6X8U0</accession>
<dbReference type="PANTHER" id="PTHR11864:SF0">
    <property type="entry name" value="PRP40 PRE-MRNA PROCESSING FACTOR 40 HOMOLOG A (YEAST)"/>
    <property type="match status" value="1"/>
</dbReference>
<evidence type="ECO:0000256" key="6">
    <source>
        <dbReference type="ARBA" id="ARBA00056384"/>
    </source>
</evidence>
<sequence length="563" mass="61338">MASNSQPPAGQTLWPPIGGSSGPPQNFGPSVPMQFQPVFPQQQAHPYNLAASQNFRPVGQGISVSNVGLPASQSQQLQFPQMLQQIPARSGQPSFGPPSSQGIPSPYAHQNRPLTPMASQPQQNTQPLNNHGPSAGGMGVAPSSSYTYQPIPHMHASIAGGQTSVSSGSHTTHVPPQQSAHQPSVTVSMATKVQGSGTIQSSTDWIEHTSADGRRYYYNRSTRLSSWEKPLDLMTPIERADASTDWKEFTSPDGRKYYYNKATKHSTWTMPGELKLVREQVHRGDGQIMQPDAPATCQVPDSVTVSSVEAPSITSSAISDVSSPVPVVPVSAVVTSLQDVASASTVDVKIQSPVSAVTPLSVNVSEKAEATTPLMTTTTTTSVIGDASPQEAAKSVDEASLQDLEEAKNTMAAAGKTNVTMLEEKTVEAEPISYANKQDAKDAFKALLDSANVESDWSWEQAMRVIINDKRYGALKSLSERKQVFNEYLGQRKKQEAEDRRTKQKQAREDFTKMLEDSDVLTTNMKWSKAITIFEDDERFKAVERVRDREDIFESYITELQKK</sequence>
<dbReference type="CDD" id="cd00201">
    <property type="entry name" value="WW"/>
    <property type="match status" value="2"/>
</dbReference>
<dbReference type="GO" id="GO:0071004">
    <property type="term" value="C:U2-type prespliceosome"/>
    <property type="evidence" value="ECO:0007669"/>
    <property type="project" value="TreeGrafter"/>
</dbReference>
<proteinExistence type="inferred from homology"/>
<feature type="domain" description="FF" evidence="11">
    <location>
        <begin position="504"/>
        <end position="559"/>
    </location>
</feature>
<keyword evidence="2" id="KW-0507">mRNA processing</keyword>
<dbReference type="PROSITE" id="PS50020">
    <property type="entry name" value="WW_DOMAIN_2"/>
    <property type="match status" value="2"/>
</dbReference>
<keyword evidence="3" id="KW-0677">Repeat</keyword>
<dbReference type="Pfam" id="PF01846">
    <property type="entry name" value="FF"/>
    <property type="match status" value="2"/>
</dbReference>
<evidence type="ECO:0000256" key="7">
    <source>
        <dbReference type="ARBA" id="ARBA00061317"/>
    </source>
</evidence>
<protein>
    <submittedName>
        <fullName evidence="12">Pre-mrna-processing protein 40a</fullName>
    </submittedName>
</protein>
<dbReference type="FunFam" id="1.10.10.440:FF:000024">
    <property type="entry name" value="Pre-mRNA-processing protein 40A"/>
    <property type="match status" value="1"/>
</dbReference>
<comment type="similarity">
    <text evidence="7">Belongs to the PRPF40 family.</text>
</comment>
<dbReference type="InterPro" id="IPR039726">
    <property type="entry name" value="Prp40-like"/>
</dbReference>
<dbReference type="InterPro" id="IPR002713">
    <property type="entry name" value="FF_domain"/>
</dbReference>
<dbReference type="InterPro" id="IPR001202">
    <property type="entry name" value="WW_dom"/>
</dbReference>
<feature type="domain" description="FF" evidence="11">
    <location>
        <begin position="437"/>
        <end position="491"/>
    </location>
</feature>
<keyword evidence="13" id="KW-1185">Reference proteome</keyword>
<evidence type="ECO:0000256" key="2">
    <source>
        <dbReference type="ARBA" id="ARBA00022664"/>
    </source>
</evidence>
<comment type="function">
    <text evidence="6">Binds the phosphorylated C-terminal domain (CTD) of the largest subunit of RNA polymerase II and functions as a scaffold for RNA processing machineries. May be involved in pre-mRNA splicing.</text>
</comment>
<feature type="non-terminal residue" evidence="12">
    <location>
        <position position="1"/>
    </location>
</feature>
<feature type="compositionally biased region" description="Low complexity" evidence="9">
    <location>
        <begin position="87"/>
        <end position="106"/>
    </location>
</feature>
<dbReference type="GO" id="GO:0070063">
    <property type="term" value="F:RNA polymerase binding"/>
    <property type="evidence" value="ECO:0007669"/>
    <property type="project" value="UniProtKB-ARBA"/>
</dbReference>
<feature type="compositionally biased region" description="Polar residues" evidence="9">
    <location>
        <begin position="175"/>
        <end position="186"/>
    </location>
</feature>
<reference evidence="12 13" key="1">
    <citation type="submission" date="2020-06" db="EMBL/GenBank/DDBJ databases">
        <title>Transcriptomic and genomic resources for Thalictrum thalictroides and T. hernandezii: Facilitating candidate gene discovery in an emerging model plant lineage.</title>
        <authorList>
            <person name="Arias T."/>
            <person name="Riano-Pachon D.M."/>
            <person name="Di Stilio V.S."/>
        </authorList>
    </citation>
    <scope>NUCLEOTIDE SEQUENCE [LARGE SCALE GENOMIC DNA]</scope>
    <source>
        <strain evidence="13">cv. WT478/WT964</strain>
        <tissue evidence="12">Leaves</tissue>
    </source>
</reference>
<feature type="region of interest" description="Disordered" evidence="9">
    <location>
        <begin position="87"/>
        <end position="186"/>
    </location>
</feature>
<comment type="subunit">
    <text evidence="8">Interacts (via the WW domains) with the phosphorylated C-terminal domain of NRPB1 (via CTD domain).</text>
</comment>